<dbReference type="PANTHER" id="PTHR45720">
    <property type="entry name" value="CHLORIDE CHANNEL PROTEIN 2"/>
    <property type="match status" value="1"/>
</dbReference>
<feature type="compositionally biased region" description="Pro residues" evidence="9">
    <location>
        <begin position="1144"/>
        <end position="1162"/>
    </location>
</feature>
<dbReference type="Gene3D" id="3.10.580.10">
    <property type="entry name" value="CBS-domain"/>
    <property type="match status" value="2"/>
</dbReference>
<dbReference type="PRINTS" id="PR00762">
    <property type="entry name" value="CLCHANNEL"/>
</dbReference>
<name>A0AB34K308_PRYPA</name>
<feature type="compositionally biased region" description="Polar residues" evidence="9">
    <location>
        <begin position="1224"/>
        <end position="1240"/>
    </location>
</feature>
<dbReference type="Pfam" id="PF00654">
    <property type="entry name" value="Voltage_CLC"/>
    <property type="match status" value="1"/>
</dbReference>
<feature type="transmembrane region" description="Helical" evidence="10">
    <location>
        <begin position="512"/>
        <end position="533"/>
    </location>
</feature>
<proteinExistence type="predicted"/>
<dbReference type="Gene3D" id="1.10.3080.10">
    <property type="entry name" value="Clc chloride channel"/>
    <property type="match status" value="1"/>
</dbReference>
<feature type="compositionally biased region" description="Low complexity" evidence="9">
    <location>
        <begin position="798"/>
        <end position="809"/>
    </location>
</feature>
<dbReference type="InterPro" id="IPR014743">
    <property type="entry name" value="Cl-channel_core"/>
</dbReference>
<evidence type="ECO:0000313" key="12">
    <source>
        <dbReference type="Proteomes" id="UP001515480"/>
    </source>
</evidence>
<gene>
    <name evidence="11" type="ORF">AB1Y20_009008</name>
</gene>
<feature type="transmembrane region" description="Helical" evidence="10">
    <location>
        <begin position="471"/>
        <end position="488"/>
    </location>
</feature>
<evidence type="ECO:0000256" key="5">
    <source>
        <dbReference type="ARBA" id="ARBA00022989"/>
    </source>
</evidence>
<dbReference type="InterPro" id="IPR050970">
    <property type="entry name" value="Cl_channel_volt-gated"/>
</dbReference>
<dbReference type="EMBL" id="JBGBPQ010000002">
    <property type="protein sequence ID" value="KAL1527622.1"/>
    <property type="molecule type" value="Genomic_DNA"/>
</dbReference>
<sequence>MCLRVCAENNAEETPIMEASRLRAPPRLSQPPHSGSGSPYTLRTSSGEQRSSVGGDQAKLSLPPPPTSVVTPSLCNKPGIVRRTSLFYDAMQQMDENEREVSAMPTERSAHRTNRRSAGRPSADSGRLQSGTLDTSDGSFSALSNGEASKDTVKPTDVLIEGSGGKPTFQTSISGAFSFIWGAGSEAKVDRSPSGGNSLFRKGSGSRNASHFFDEGDVLFTGQSLCERLQSMFRSVGPLELVLLATLGAASALVAIGINLMIKYINEVKIYLSRAAVNAAVHATRLDGPLHSLQHLFEPALQAAKETPDDLFTVAWTSGDRHAWLVLPYLIILTITMPLACVALLSTLPPRGSRHAAGSGIPELKAILSGYWLPKYLSLHVLVAKIVGLAAACAADLAIGREGPMVHIVATLCVLLMKLPLFNSIHLNPAKKRSAIASACAIGVVTTFGTPIGGILFSIEVTATYYMVTNLWNAYFGAMCAVVGFQYFSDLKLISEVPDTDFAWDRHVGNEYFLFAGLGVIQGLVSALIVRMLTVVARSARELSLFKPVHRRFLSGLLVCILCTSAKFYFPPLRMGNENLLIQLFDAHVPLGGPILGEASEASRALWRAWSICPSEHADGLEPFRVLGVDMCSVAPVLAMLAAINMALMIVSINLPIPNGCFMPIFVIGAIVGRLYGELVNQVIDTEKIAIPIATFAVVGAAALTAGATQTLSTALITLELTNQQRLLIPVLIGVIVSCGISGFLSKSIYDQILILKGLPYMPHLRTELMFQLKAENIMRPTQAALARARLMAMKKNGSGTNNSVSGSSHDSPCSHDTEASICQDWQGDKTEEGDTYSSALDYVLPTSNPYHPSQQESDTLEDQALPVIRYDMTFREVLAVCRVRGDHFYPLVKSADNPALLGTVMRAQLVEWFLEEYALQQEWKEALGSEMGEEEVLDGVDDVIEEGEENSSNKGSPIIAHVALPPLDMSSGIASKKTRAGILTPRHLWDEGTTVLEFSQAEAGIRAAAEQPLDAELNVPSVQSCSCAEGQRTTPKPTASQHSQMIEGTCRTEPTDSSQSHEVVLADDSTDELFKQPAVDAGVEVRAVEQILPSQNVSMQSAEMWWRQHILEPIANADGTSIDTILQRASTPRKTDSSHVSVPPSPPEISTPTSPQLPPGPTNSLSCLSHDSKEHYDTLREDVTTFAHASRPRSSVSRSTTSEGRESWAVRDGTSHAGRDRSSTFGSNLSRTPSRNSGRLSRRDSAARIRPSMRESLALASPMLHEHLAKRLSHRHSTISSRRDNLGFVDPTLSFDVASGDEAGIESYAEQENHSRHQRQRSISHSTLSMFAIGSSMPSIPRVQVPEKVSGRMEAILRQGKSGTPRQWAELQDTRFESPRSELRAQLIARRFTSAKLESAVKALASSPDADSANSVPETIPRAHSDAAQVMQSSTGRAIHALLRGSTYHFNPDASTSETPKKAQCKRQLSAPSWNKCAQHESLARGRMKGVSLASRLASGLVAKTSPAKCDRSSSNDGDSYGADGTTLPESCTLSPPNVAGDTPTGNLPYFKLPEEGFGPDDVLSLPIESWLPEADEPFPWDEIEYNRCALQLSTFTGLDEVHSLFSFMHMAQVWITFGGHLQGVITDRALIEACLLLDDGSN</sequence>
<evidence type="ECO:0000256" key="9">
    <source>
        <dbReference type="SAM" id="MobiDB-lite"/>
    </source>
</evidence>
<feature type="compositionally biased region" description="Low complexity" evidence="9">
    <location>
        <begin position="1193"/>
        <end position="1203"/>
    </location>
</feature>
<feature type="region of interest" description="Disordered" evidence="9">
    <location>
        <begin position="9"/>
        <end position="75"/>
    </location>
</feature>
<protein>
    <recommendedName>
        <fullName evidence="13">Chloride channel protein</fullName>
    </recommendedName>
</protein>
<evidence type="ECO:0000313" key="11">
    <source>
        <dbReference type="EMBL" id="KAL1527622.1"/>
    </source>
</evidence>
<evidence type="ECO:0000256" key="10">
    <source>
        <dbReference type="SAM" id="Phobius"/>
    </source>
</evidence>
<feature type="region of interest" description="Disordered" evidence="9">
    <location>
        <begin position="1028"/>
        <end position="1064"/>
    </location>
</feature>
<feature type="region of interest" description="Disordered" evidence="9">
    <location>
        <begin position="1185"/>
        <end position="1252"/>
    </location>
</feature>
<feature type="region of interest" description="Disordered" evidence="9">
    <location>
        <begin position="96"/>
        <end position="151"/>
    </location>
</feature>
<feature type="transmembrane region" description="Helical" evidence="10">
    <location>
        <begin position="689"/>
        <end position="706"/>
    </location>
</feature>
<comment type="caution">
    <text evidence="11">The sequence shown here is derived from an EMBL/GenBank/DDBJ whole genome shotgun (WGS) entry which is preliminary data.</text>
</comment>
<feature type="transmembrane region" description="Helical" evidence="10">
    <location>
        <begin position="435"/>
        <end position="459"/>
    </location>
</feature>
<feature type="transmembrane region" description="Helical" evidence="10">
    <location>
        <begin position="660"/>
        <end position="677"/>
    </location>
</feature>
<organism evidence="11 12">
    <name type="scientific">Prymnesium parvum</name>
    <name type="common">Toxic golden alga</name>
    <dbReference type="NCBI Taxonomy" id="97485"/>
    <lineage>
        <taxon>Eukaryota</taxon>
        <taxon>Haptista</taxon>
        <taxon>Haptophyta</taxon>
        <taxon>Prymnesiophyceae</taxon>
        <taxon>Prymnesiales</taxon>
        <taxon>Prymnesiaceae</taxon>
        <taxon>Prymnesium</taxon>
    </lineage>
</organism>
<evidence type="ECO:0008006" key="13">
    <source>
        <dbReference type="Google" id="ProtNLM"/>
    </source>
</evidence>
<keyword evidence="8" id="KW-0868">Chloride</keyword>
<evidence type="ECO:0000256" key="7">
    <source>
        <dbReference type="ARBA" id="ARBA00023136"/>
    </source>
</evidence>
<comment type="subcellular location">
    <subcellularLocation>
        <location evidence="1">Membrane</location>
        <topology evidence="1">Multi-pass membrane protein</topology>
    </subcellularLocation>
</comment>
<feature type="compositionally biased region" description="Basic and acidic residues" evidence="9">
    <location>
        <begin position="1204"/>
        <end position="1223"/>
    </location>
</feature>
<feature type="compositionally biased region" description="Polar residues" evidence="9">
    <location>
        <begin position="31"/>
        <end position="54"/>
    </location>
</feature>
<keyword evidence="12" id="KW-1185">Reference proteome</keyword>
<dbReference type="SUPFAM" id="SSF81340">
    <property type="entry name" value="Clc chloride channel"/>
    <property type="match status" value="1"/>
</dbReference>
<keyword evidence="3 10" id="KW-0812">Transmembrane</keyword>
<accession>A0AB34K308</accession>
<reference evidence="11 12" key="1">
    <citation type="journal article" date="2024" name="Science">
        <title>Giant polyketide synthase enzymes in the biosynthesis of giant marine polyether toxins.</title>
        <authorList>
            <person name="Fallon T.R."/>
            <person name="Shende V.V."/>
            <person name="Wierzbicki I.H."/>
            <person name="Pendleton A.L."/>
            <person name="Watervoot N.F."/>
            <person name="Auber R.P."/>
            <person name="Gonzalez D.J."/>
            <person name="Wisecaver J.H."/>
            <person name="Moore B.S."/>
        </authorList>
    </citation>
    <scope>NUCLEOTIDE SEQUENCE [LARGE SCALE GENOMIC DNA]</scope>
    <source>
        <strain evidence="11 12">12B1</strain>
    </source>
</reference>
<evidence type="ECO:0000256" key="2">
    <source>
        <dbReference type="ARBA" id="ARBA00022448"/>
    </source>
</evidence>
<feature type="compositionally biased region" description="Polar residues" evidence="9">
    <location>
        <begin position="1028"/>
        <end position="1047"/>
    </location>
</feature>
<feature type="transmembrane region" description="Helical" evidence="10">
    <location>
        <begin position="553"/>
        <end position="570"/>
    </location>
</feature>
<feature type="transmembrane region" description="Helical" evidence="10">
    <location>
        <begin position="727"/>
        <end position="745"/>
    </location>
</feature>
<keyword evidence="7 10" id="KW-0472">Membrane</keyword>
<feature type="region of interest" description="Disordered" evidence="9">
    <location>
        <begin position="798"/>
        <end position="819"/>
    </location>
</feature>
<dbReference type="InterPro" id="IPR046342">
    <property type="entry name" value="CBS_dom_sf"/>
</dbReference>
<feature type="transmembrane region" description="Helical" evidence="10">
    <location>
        <begin position="377"/>
        <end position="399"/>
    </location>
</feature>
<dbReference type="InterPro" id="IPR001807">
    <property type="entry name" value="ClC"/>
</dbReference>
<evidence type="ECO:0000256" key="4">
    <source>
        <dbReference type="ARBA" id="ARBA00022737"/>
    </source>
</evidence>
<evidence type="ECO:0000256" key="1">
    <source>
        <dbReference type="ARBA" id="ARBA00004141"/>
    </source>
</evidence>
<feature type="compositionally biased region" description="Polar residues" evidence="9">
    <location>
        <begin position="127"/>
        <end position="147"/>
    </location>
</feature>
<feature type="transmembrane region" description="Helical" evidence="10">
    <location>
        <begin position="241"/>
        <end position="262"/>
    </location>
</feature>
<keyword evidence="6" id="KW-0406">Ion transport</keyword>
<feature type="transmembrane region" description="Helical" evidence="10">
    <location>
        <begin position="406"/>
        <end position="423"/>
    </location>
</feature>
<keyword evidence="5 10" id="KW-1133">Transmembrane helix</keyword>
<dbReference type="Proteomes" id="UP001515480">
    <property type="component" value="Unassembled WGS sequence"/>
</dbReference>
<evidence type="ECO:0000256" key="8">
    <source>
        <dbReference type="ARBA" id="ARBA00023214"/>
    </source>
</evidence>
<dbReference type="GO" id="GO:0005247">
    <property type="term" value="F:voltage-gated chloride channel activity"/>
    <property type="evidence" value="ECO:0007669"/>
    <property type="project" value="TreeGrafter"/>
</dbReference>
<dbReference type="GO" id="GO:0016020">
    <property type="term" value="C:membrane"/>
    <property type="evidence" value="ECO:0007669"/>
    <property type="project" value="UniProtKB-SubCell"/>
</dbReference>
<keyword evidence="4" id="KW-0677">Repeat</keyword>
<feature type="region of interest" description="Disordered" evidence="9">
    <location>
        <begin position="1451"/>
        <end position="1472"/>
    </location>
</feature>
<dbReference type="PANTHER" id="PTHR45720:SF10">
    <property type="entry name" value="CHLORIDE CHANNEL PROTEIN 2"/>
    <property type="match status" value="1"/>
</dbReference>
<feature type="transmembrane region" description="Helical" evidence="10">
    <location>
        <begin position="323"/>
        <end position="345"/>
    </location>
</feature>
<feature type="transmembrane region" description="Helical" evidence="10">
    <location>
        <begin position="633"/>
        <end position="653"/>
    </location>
</feature>
<evidence type="ECO:0000256" key="6">
    <source>
        <dbReference type="ARBA" id="ARBA00023065"/>
    </source>
</evidence>
<evidence type="ECO:0000256" key="3">
    <source>
        <dbReference type="ARBA" id="ARBA00022692"/>
    </source>
</evidence>
<feature type="region of interest" description="Disordered" evidence="9">
    <location>
        <begin position="1507"/>
        <end position="1539"/>
    </location>
</feature>
<feature type="region of interest" description="Disordered" evidence="9">
    <location>
        <begin position="1130"/>
        <end position="1170"/>
    </location>
</feature>
<keyword evidence="2" id="KW-0813">Transport</keyword>